<dbReference type="EMBL" id="SUKA01000003">
    <property type="protein sequence ID" value="TJY65832.1"/>
    <property type="molecule type" value="Genomic_DNA"/>
</dbReference>
<name>A0A4U0H665_9SPHI</name>
<evidence type="ECO:0000313" key="1">
    <source>
        <dbReference type="EMBL" id="TJY65832.1"/>
    </source>
</evidence>
<accession>A0A4U0H665</accession>
<comment type="caution">
    <text evidence="1">The sequence shown here is derived from an EMBL/GenBank/DDBJ whole genome shotgun (WGS) entry which is preliminary data.</text>
</comment>
<gene>
    <name evidence="1" type="ORF">FAZ19_11995</name>
</gene>
<dbReference type="Proteomes" id="UP000309872">
    <property type="component" value="Unassembled WGS sequence"/>
</dbReference>
<sequence>MTEKSLSVLTANGISFPYFTSEEEIERLIDLFRAQVSENKIDEAIQTFCKVYPTVIHDFYEFDRYDYRDWRDIRMHQVRRLSYPLFVRILDDGLSVTHKETLYAPAKLTLCCDLVPNGFIWNISCAANLAVYLCIELEDDKTISTLLDEMRNVNLRTHRSSITTLFYLGIKELRTVDAAITFAKKYFNGDYKLKIDVVLDLIQVEGLSYIETIKDILLPLVKSERIDDEEREQLMMAVTKFIELDGGCQELLSDYLIQMFRDYCPYMGKPHYRFIKENLSTDAWNELFPDLEMWAIDSDRRESRFCSSQFELYDAVGDPKLMLDLFAQNPYKLRGYLRSLLPQYGKEVTKIFRSYLKTERARKDYMEHSFGFIFFCKKVLGFEMPCPGILAQYRLHTGSPEGIYFIDNKQEADICLAFVNQLYAANNCVPFSNKLMRYLIDEGYQLLIHDISEDVLWASKESISYSIHNRNFPVDCDDIMYILCNIANAPHNLEYYFHLFGMPIKLDYTL</sequence>
<proteinExistence type="predicted"/>
<dbReference type="RefSeq" id="WP_136820961.1">
    <property type="nucleotide sequence ID" value="NZ_BMJX01000003.1"/>
</dbReference>
<organism evidence="1 2">
    <name type="scientific">Sphingobacterium alkalisoli</name>
    <dbReference type="NCBI Taxonomy" id="1874115"/>
    <lineage>
        <taxon>Bacteria</taxon>
        <taxon>Pseudomonadati</taxon>
        <taxon>Bacteroidota</taxon>
        <taxon>Sphingobacteriia</taxon>
        <taxon>Sphingobacteriales</taxon>
        <taxon>Sphingobacteriaceae</taxon>
        <taxon>Sphingobacterium</taxon>
    </lineage>
</organism>
<keyword evidence="2" id="KW-1185">Reference proteome</keyword>
<evidence type="ECO:0000313" key="2">
    <source>
        <dbReference type="Proteomes" id="UP000309872"/>
    </source>
</evidence>
<dbReference type="AlphaFoldDB" id="A0A4U0H665"/>
<reference evidence="1 2" key="1">
    <citation type="submission" date="2019-04" db="EMBL/GenBank/DDBJ databases">
        <title>Sphingobacterium olei sp. nov., isolated from oil-contaminated soil.</title>
        <authorList>
            <person name="Liu B."/>
        </authorList>
    </citation>
    <scope>NUCLEOTIDE SEQUENCE [LARGE SCALE GENOMIC DNA]</scope>
    <source>
        <strain evidence="1 2">Y3L14</strain>
    </source>
</reference>
<protein>
    <submittedName>
        <fullName evidence="1">Uncharacterized protein</fullName>
    </submittedName>
</protein>